<evidence type="ECO:0000313" key="14">
    <source>
        <dbReference type="EMBL" id="QHO63007.1"/>
    </source>
</evidence>
<dbReference type="EC" id="2.4.1.117" evidence="4"/>
<keyword evidence="5" id="KW-0328">Glycosyltransferase</keyword>
<dbReference type="AlphaFoldDB" id="A0A857N4G7"/>
<evidence type="ECO:0000256" key="2">
    <source>
        <dbReference type="ARBA" id="ARBA00004922"/>
    </source>
</evidence>
<name>A0A857N4G7_9BACT</name>
<keyword evidence="7" id="KW-0812">Transmembrane</keyword>
<evidence type="ECO:0000256" key="1">
    <source>
        <dbReference type="ARBA" id="ARBA00004389"/>
    </source>
</evidence>
<sequence length="255" mass="28708">MTKKIPLTIVIPVYNEASRLERTFTSLNQWRVPVDLKINQVIFVNDGSTDASLKILKNTPLKFSKKVISYRQNQGKGYAVRRGMLASTSSYTLLMDADIATPLNELKKLLPFMHNQTGLIIGTRKNGHSTVTIHQPWIRENMGKVFTKLTQLILGVNVTDFTCGFKAFSREAVDKIFPLSQINRWGYDSEIIFLGSKFNLSIQEVPVKWADQKGTKVNLVKDSINSLLELLTIRLNSISGAYSTNQNFSPLGILK</sequence>
<dbReference type="PANTHER" id="PTHR10859">
    <property type="entry name" value="GLYCOSYL TRANSFERASE"/>
    <property type="match status" value="1"/>
</dbReference>
<keyword evidence="11" id="KW-0472">Membrane</keyword>
<comment type="subcellular location">
    <subcellularLocation>
        <location evidence="1">Endoplasmic reticulum membrane</location>
        <topology evidence="1">Single-pass membrane protein</topology>
    </subcellularLocation>
</comment>
<evidence type="ECO:0000256" key="9">
    <source>
        <dbReference type="ARBA" id="ARBA00022968"/>
    </source>
</evidence>
<evidence type="ECO:0000256" key="7">
    <source>
        <dbReference type="ARBA" id="ARBA00022692"/>
    </source>
</evidence>
<dbReference type="Pfam" id="PF00535">
    <property type="entry name" value="Glycos_transf_2"/>
    <property type="match status" value="1"/>
</dbReference>
<keyword evidence="6 14" id="KW-0808">Transferase</keyword>
<keyword evidence="9" id="KW-0735">Signal-anchor</keyword>
<dbReference type="InterPro" id="IPR035518">
    <property type="entry name" value="DPG_synthase"/>
</dbReference>
<feature type="domain" description="Glycosyltransferase 2-like" evidence="13">
    <location>
        <begin position="8"/>
        <end position="177"/>
    </location>
</feature>
<dbReference type="CDD" id="cd04188">
    <property type="entry name" value="DPG_synthase"/>
    <property type="match status" value="1"/>
</dbReference>
<dbReference type="PANTHER" id="PTHR10859:SF91">
    <property type="entry name" value="DOLICHYL-PHOSPHATE BETA-GLUCOSYLTRANSFERASE"/>
    <property type="match status" value="1"/>
</dbReference>
<evidence type="ECO:0000256" key="5">
    <source>
        <dbReference type="ARBA" id="ARBA00022676"/>
    </source>
</evidence>
<gene>
    <name evidence="14" type="ORF">MICH65_0026</name>
</gene>
<keyword evidence="8" id="KW-0256">Endoplasmic reticulum</keyword>
<dbReference type="SUPFAM" id="SSF53448">
    <property type="entry name" value="Nucleotide-diphospho-sugar transferases"/>
    <property type="match status" value="1"/>
</dbReference>
<comment type="catalytic activity">
    <reaction evidence="12">
        <text>a di-trans,poly-cis-dolichyl phosphate + UDP-alpha-D-glucose = a di-trans,poly-cis-dolichyl beta-D-glucosyl phosphate + UDP</text>
        <dbReference type="Rhea" id="RHEA:15401"/>
        <dbReference type="Rhea" id="RHEA-COMP:19498"/>
        <dbReference type="Rhea" id="RHEA-COMP:19502"/>
        <dbReference type="ChEBI" id="CHEBI:57525"/>
        <dbReference type="ChEBI" id="CHEBI:57683"/>
        <dbReference type="ChEBI" id="CHEBI:58223"/>
        <dbReference type="ChEBI" id="CHEBI:58885"/>
        <dbReference type="EC" id="2.4.1.117"/>
    </reaction>
    <physiologicalReaction direction="left-to-right" evidence="12">
        <dbReference type="Rhea" id="RHEA:15402"/>
    </physiologicalReaction>
</comment>
<evidence type="ECO:0000256" key="10">
    <source>
        <dbReference type="ARBA" id="ARBA00022989"/>
    </source>
</evidence>
<evidence type="ECO:0000259" key="13">
    <source>
        <dbReference type="Pfam" id="PF00535"/>
    </source>
</evidence>
<keyword evidence="15" id="KW-1185">Reference proteome</keyword>
<dbReference type="Proteomes" id="UP000463983">
    <property type="component" value="Chromosome"/>
</dbReference>
<dbReference type="KEGG" id="caqa:MICH65_0026"/>
<comment type="pathway">
    <text evidence="2">Protein modification; protein glycosylation.</text>
</comment>
<accession>A0A857N4G7</accession>
<evidence type="ECO:0000256" key="12">
    <source>
        <dbReference type="ARBA" id="ARBA00045097"/>
    </source>
</evidence>
<evidence type="ECO:0000256" key="11">
    <source>
        <dbReference type="ARBA" id="ARBA00023136"/>
    </source>
</evidence>
<dbReference type="InterPro" id="IPR001173">
    <property type="entry name" value="Glyco_trans_2-like"/>
</dbReference>
<dbReference type="EMBL" id="CP047901">
    <property type="protein sequence ID" value="QHO63007.1"/>
    <property type="molecule type" value="Genomic_DNA"/>
</dbReference>
<evidence type="ECO:0000256" key="3">
    <source>
        <dbReference type="ARBA" id="ARBA00006739"/>
    </source>
</evidence>
<reference evidence="15" key="1">
    <citation type="journal article" date="2020" name="Microorganisms">
        <title>Complete Genome of a Member of a New Bacterial Lineage in the Microgenomates Group Reveals an Unusual Nucleotide Composition Disparity Between Two Strands of DNA and Limited Metabolic Potential.</title>
        <authorList>
            <person name="Kadnikov V.V."/>
            <person name="Mardanov A.V."/>
            <person name="Beletsky A.V."/>
            <person name="Karnachuk O.V."/>
            <person name="Ravin N.V."/>
        </authorList>
    </citation>
    <scope>NUCLEOTIDE SEQUENCE [LARGE SCALE GENOMIC DNA]</scope>
</reference>
<evidence type="ECO:0000256" key="6">
    <source>
        <dbReference type="ARBA" id="ARBA00022679"/>
    </source>
</evidence>
<dbReference type="GO" id="GO:0004581">
    <property type="term" value="F:dolichyl-phosphate beta-glucosyltransferase activity"/>
    <property type="evidence" value="ECO:0007669"/>
    <property type="project" value="UniProtKB-EC"/>
</dbReference>
<dbReference type="GO" id="GO:0006487">
    <property type="term" value="P:protein N-linked glycosylation"/>
    <property type="evidence" value="ECO:0007669"/>
    <property type="project" value="TreeGrafter"/>
</dbReference>
<protein>
    <recommendedName>
        <fullName evidence="4">dolichyl-phosphate beta-glucosyltransferase</fullName>
        <ecNumber evidence="4">2.4.1.117</ecNumber>
    </recommendedName>
</protein>
<evidence type="ECO:0000256" key="8">
    <source>
        <dbReference type="ARBA" id="ARBA00022824"/>
    </source>
</evidence>
<keyword evidence="10" id="KW-1133">Transmembrane helix</keyword>
<dbReference type="RefSeq" id="WP_161931416.1">
    <property type="nucleotide sequence ID" value="NZ_CP047901.1"/>
</dbReference>
<dbReference type="Gene3D" id="3.90.550.10">
    <property type="entry name" value="Spore Coat Polysaccharide Biosynthesis Protein SpsA, Chain A"/>
    <property type="match status" value="1"/>
</dbReference>
<evidence type="ECO:0000256" key="4">
    <source>
        <dbReference type="ARBA" id="ARBA00012583"/>
    </source>
</evidence>
<proteinExistence type="inferred from homology"/>
<evidence type="ECO:0000313" key="15">
    <source>
        <dbReference type="Proteomes" id="UP000463983"/>
    </source>
</evidence>
<dbReference type="InterPro" id="IPR029044">
    <property type="entry name" value="Nucleotide-diphossugar_trans"/>
</dbReference>
<comment type="similarity">
    <text evidence="3">Belongs to the glycosyltransferase 2 family.</text>
</comment>
<organism evidence="14 15">
    <name type="scientific">Candidatus Chazhemtobacterium aquaticus</name>
    <dbReference type="NCBI Taxonomy" id="2715735"/>
    <lineage>
        <taxon>Bacteria</taxon>
        <taxon>Candidatus Chazhemtobacteraceae</taxon>
        <taxon>Candidatus Chazhemtobacterium</taxon>
    </lineage>
</organism>